<dbReference type="InterPro" id="IPR036168">
    <property type="entry name" value="AP2_Mu_C_sf"/>
</dbReference>
<sequence length="442" mass="49714">MIGALLLLNSRGDVILSRTFREGYSVRVLAESFRNEMIATKKHARSPINIINHLCYIHMDLSDLFLVLVSNANVNCLCAVQFGIRLLQLIVAYFRKIDETTLKQNFVVLQALIDEAVDYGYPQITDSEAFQDFITPSGINENSIKMAPKAEVISKKLTGEVPWRNDGLIYRVNEMFIDVLEDINLLMSPSGEILQSDVIGRIVVNNFLSGMPQCNLILNRRAYGDSNATDSESPIEPVERVSGLNAAKLEDVTFHTCVRLNKFDEAQNISFIPPDGEFTLMSYCAKMDARPPMSITSVHVQEASKTRIVIEFVLKCNSDEQESTDISVRIPCPTNTASAKPKVSRGKAVYTAKEGCIVWTIPKMRSGEEHSFSCEVIQIAPTNESSVSLWARPLINIKFKCVSKSLTGLHIDELRVHEPVFFYQPNKWIRYTTQAGQYECRI</sequence>
<dbReference type="GO" id="GO:0012505">
    <property type="term" value="C:endomembrane system"/>
    <property type="evidence" value="ECO:0007669"/>
    <property type="project" value="UniProtKB-SubCell"/>
</dbReference>
<protein>
    <submittedName>
        <fullName evidence="7">AP-2 complex subunit mu-1</fullName>
    </submittedName>
</protein>
<dbReference type="PIRSF" id="PIRSF005992">
    <property type="entry name" value="Clathrin_mu"/>
    <property type="match status" value="1"/>
</dbReference>
<keyword evidence="3 5" id="KW-0653">Protein transport</keyword>
<dbReference type="GO" id="GO:0030131">
    <property type="term" value="C:clathrin adaptor complex"/>
    <property type="evidence" value="ECO:0007669"/>
    <property type="project" value="UniProtKB-UniRule"/>
</dbReference>
<dbReference type="SUPFAM" id="SSF49447">
    <property type="entry name" value="Second domain of Mu2 adaptin subunit (ap50) of ap2 adaptor"/>
    <property type="match status" value="1"/>
</dbReference>
<evidence type="ECO:0000256" key="4">
    <source>
        <dbReference type="ARBA" id="ARBA00023136"/>
    </source>
</evidence>
<reference evidence="7 8" key="1">
    <citation type="journal article" date="2013" name="PLoS ONE">
        <title>Predicting the Proteins of Angomonas deanei, Strigomonas culicis and Their Respective Endosymbionts Reveals New Aspects of the Trypanosomatidae Family.</title>
        <authorList>
            <person name="Motta M.C."/>
            <person name="Martins A.C."/>
            <person name="de Souza S.S."/>
            <person name="Catta-Preta C.M."/>
            <person name="Silva R."/>
            <person name="Klein C.C."/>
            <person name="de Almeida L.G."/>
            <person name="de Lima Cunha O."/>
            <person name="Ciapina L.P."/>
            <person name="Brocchi M."/>
            <person name="Colabardini A.C."/>
            <person name="de Araujo Lima B."/>
            <person name="Machado C.R."/>
            <person name="de Almeida Soares C.M."/>
            <person name="Probst C.M."/>
            <person name="de Menezes C.B."/>
            <person name="Thompson C.E."/>
            <person name="Bartholomeu D.C."/>
            <person name="Gradia D.F."/>
            <person name="Pavoni D.P."/>
            <person name="Grisard E.C."/>
            <person name="Fantinatti-Garboggini F."/>
            <person name="Marchini F.K."/>
            <person name="Rodrigues-Luiz G.F."/>
            <person name="Wagner G."/>
            <person name="Goldman G.H."/>
            <person name="Fietto J.L."/>
            <person name="Elias M.C."/>
            <person name="Goldman M.H."/>
            <person name="Sagot M.F."/>
            <person name="Pereira M."/>
            <person name="Stoco P.H."/>
            <person name="de Mendonca-Neto R.P."/>
            <person name="Teixeira S.M."/>
            <person name="Maciel T.E."/>
            <person name="de Oliveira Mendes T.A."/>
            <person name="Urmenyi T.P."/>
            <person name="de Souza W."/>
            <person name="Schenkman S."/>
            <person name="de Vasconcelos A.T."/>
        </authorList>
    </citation>
    <scope>NUCLEOTIDE SEQUENCE [LARGE SCALE GENOMIC DNA]</scope>
</reference>
<dbReference type="InterPro" id="IPR018240">
    <property type="entry name" value="Clathrin_mu_CS"/>
</dbReference>
<evidence type="ECO:0000256" key="1">
    <source>
        <dbReference type="ARBA" id="ARBA00004308"/>
    </source>
</evidence>
<feature type="domain" description="MHD" evidence="6">
    <location>
        <begin position="172"/>
        <end position="441"/>
    </location>
</feature>
<keyword evidence="8" id="KW-1185">Reference proteome</keyword>
<evidence type="ECO:0000256" key="3">
    <source>
        <dbReference type="ARBA" id="ARBA00022927"/>
    </source>
</evidence>
<evidence type="ECO:0000259" key="6">
    <source>
        <dbReference type="PROSITE" id="PS51072"/>
    </source>
</evidence>
<name>S9VVV0_9TRYP</name>
<dbReference type="Proteomes" id="UP000015354">
    <property type="component" value="Unassembled WGS sequence"/>
</dbReference>
<dbReference type="PANTHER" id="PTHR10529">
    <property type="entry name" value="AP COMPLEX SUBUNIT MU"/>
    <property type="match status" value="1"/>
</dbReference>
<dbReference type="FunFam" id="3.30.450.60:FF:000002">
    <property type="entry name" value="AP-2 complex subunit mu, putative"/>
    <property type="match status" value="1"/>
</dbReference>
<evidence type="ECO:0000256" key="5">
    <source>
        <dbReference type="PIRNR" id="PIRNR005992"/>
    </source>
</evidence>
<accession>S9VVV0</accession>
<dbReference type="Gene3D" id="3.30.450.60">
    <property type="match status" value="1"/>
</dbReference>
<dbReference type="InterPro" id="IPR011012">
    <property type="entry name" value="Longin-like_dom_sf"/>
</dbReference>
<dbReference type="AlphaFoldDB" id="S9VVV0"/>
<dbReference type="SUPFAM" id="SSF64356">
    <property type="entry name" value="SNARE-like"/>
    <property type="match status" value="1"/>
</dbReference>
<dbReference type="PROSITE" id="PS51072">
    <property type="entry name" value="MHD"/>
    <property type="match status" value="1"/>
</dbReference>
<comment type="similarity">
    <text evidence="5">Belongs to the adaptor complexes medium subunit family.</text>
</comment>
<evidence type="ECO:0000256" key="2">
    <source>
        <dbReference type="ARBA" id="ARBA00022448"/>
    </source>
</evidence>
<dbReference type="GO" id="GO:0016192">
    <property type="term" value="P:vesicle-mediated transport"/>
    <property type="evidence" value="ECO:0007669"/>
    <property type="project" value="InterPro"/>
</dbReference>
<dbReference type="Pfam" id="PF00928">
    <property type="entry name" value="Adap_comp_sub"/>
    <property type="match status" value="1"/>
</dbReference>
<dbReference type="InterPro" id="IPR050431">
    <property type="entry name" value="Adaptor_comp_med_subunit"/>
</dbReference>
<keyword evidence="4" id="KW-0472">Membrane</keyword>
<organism evidence="7 8">
    <name type="scientific">Strigomonas culicis</name>
    <dbReference type="NCBI Taxonomy" id="28005"/>
    <lineage>
        <taxon>Eukaryota</taxon>
        <taxon>Discoba</taxon>
        <taxon>Euglenozoa</taxon>
        <taxon>Kinetoplastea</taxon>
        <taxon>Metakinetoplastina</taxon>
        <taxon>Trypanosomatida</taxon>
        <taxon>Trypanosomatidae</taxon>
        <taxon>Strigomonadinae</taxon>
        <taxon>Strigomonas</taxon>
    </lineage>
</organism>
<proteinExistence type="inferred from homology"/>
<keyword evidence="2 5" id="KW-0813">Transport</keyword>
<dbReference type="EMBL" id="ATMH01003627">
    <property type="protein sequence ID" value="EPY31091.1"/>
    <property type="molecule type" value="Genomic_DNA"/>
</dbReference>
<evidence type="ECO:0000313" key="8">
    <source>
        <dbReference type="Proteomes" id="UP000015354"/>
    </source>
</evidence>
<evidence type="ECO:0000313" key="7">
    <source>
        <dbReference type="EMBL" id="EPY31091.1"/>
    </source>
</evidence>
<dbReference type="PROSITE" id="PS00990">
    <property type="entry name" value="CLAT_ADAPTOR_M_1"/>
    <property type="match status" value="1"/>
</dbReference>
<dbReference type="InterPro" id="IPR028565">
    <property type="entry name" value="MHD"/>
</dbReference>
<dbReference type="PRINTS" id="PR00314">
    <property type="entry name" value="CLATHRINADPT"/>
</dbReference>
<dbReference type="Gene3D" id="2.60.40.1170">
    <property type="entry name" value="Mu homology domain, subdomain B"/>
    <property type="match status" value="2"/>
</dbReference>
<dbReference type="GO" id="GO:0006886">
    <property type="term" value="P:intracellular protein transport"/>
    <property type="evidence" value="ECO:0007669"/>
    <property type="project" value="UniProtKB-UniRule"/>
</dbReference>
<dbReference type="CDD" id="cd14836">
    <property type="entry name" value="AP2_Mu_N"/>
    <property type="match status" value="1"/>
</dbReference>
<dbReference type="InterPro" id="IPR043532">
    <property type="entry name" value="AP2_Mu_N"/>
</dbReference>
<dbReference type="OrthoDB" id="10259133at2759"/>
<gene>
    <name evidence="7" type="ORF">STCU_03627</name>
</gene>
<comment type="subcellular location">
    <subcellularLocation>
        <location evidence="1">Endomembrane system</location>
    </subcellularLocation>
</comment>
<dbReference type="InterPro" id="IPR001392">
    <property type="entry name" value="Clathrin_mu"/>
</dbReference>
<dbReference type="PROSITE" id="PS00991">
    <property type="entry name" value="CLAT_ADAPTOR_M_2"/>
    <property type="match status" value="1"/>
</dbReference>
<comment type="caution">
    <text evidence="7">The sequence shown here is derived from an EMBL/GenBank/DDBJ whole genome shotgun (WGS) entry which is preliminary data.</text>
</comment>